<dbReference type="InterPro" id="IPR055414">
    <property type="entry name" value="LRR_R13L4/SHOC2-like"/>
</dbReference>
<dbReference type="InterPro" id="IPR032675">
    <property type="entry name" value="LRR_dom_sf"/>
</dbReference>
<evidence type="ECO:0000256" key="1">
    <source>
        <dbReference type="ARBA" id="ARBA00022614"/>
    </source>
</evidence>
<keyword evidence="3" id="KW-1133">Transmembrane helix</keyword>
<protein>
    <submittedName>
        <fullName evidence="6">Disease resistance protein RPV1-like</fullName>
    </submittedName>
</protein>
<keyword evidence="5" id="KW-1185">Reference proteome</keyword>
<dbReference type="SUPFAM" id="SSF52058">
    <property type="entry name" value="L domain-like"/>
    <property type="match status" value="1"/>
</dbReference>
<proteinExistence type="predicted"/>
<accession>A0ABM3HH76</accession>
<dbReference type="Proteomes" id="UP000827889">
    <property type="component" value="Chromosome 6"/>
</dbReference>
<dbReference type="GeneID" id="125315378"/>
<organism evidence="5 6">
    <name type="scientific">Rhodamnia argentea</name>
    <dbReference type="NCBI Taxonomy" id="178133"/>
    <lineage>
        <taxon>Eukaryota</taxon>
        <taxon>Viridiplantae</taxon>
        <taxon>Streptophyta</taxon>
        <taxon>Embryophyta</taxon>
        <taxon>Tracheophyta</taxon>
        <taxon>Spermatophyta</taxon>
        <taxon>Magnoliopsida</taxon>
        <taxon>eudicotyledons</taxon>
        <taxon>Gunneridae</taxon>
        <taxon>Pentapetalae</taxon>
        <taxon>rosids</taxon>
        <taxon>malvids</taxon>
        <taxon>Myrtales</taxon>
        <taxon>Myrtaceae</taxon>
        <taxon>Myrtoideae</taxon>
        <taxon>Myrteae</taxon>
        <taxon>Australasian group</taxon>
        <taxon>Rhodamnia</taxon>
    </lineage>
</organism>
<sequence length="574" mass="65909">MAWLEPNQSMLRVSLLAYVVSFLLLFFWIDCLLMYINYQIVWQVASKLKILDLKNRKYLRKTPNFSAWESLERLILEGCHNLNEIDPSIGKLKLLTTLNLNGCESLRELPEELGYLEALIEILMPCSPRMFKLPETFGNLKSLLTFDVSHRQISKLPYSIGGLVKLRRLNISKCRMMKELPDTVGNLQSLVELDLSFTCLGHLPDSIGNLKQLKVLRMSHISSITKLPSMIGLVEKLEELYANYCWNLTGKIPEEIGLLSRLRILDLSYTCISGLPSTVSRLSSLQILNLEACPELKQLPELPPSLTCVRWTTDTVKFFEGVQFVLGSVTALHTTIILLSLLEKLSSSPKTTYFLPWLPSSLRELELGNLSIGQSFDFSRMENLLMLRVDSCWMPGRFRANRLKPQKRMLDAPFQLRMESLRHLEMRRCALTSKVLDLSSMKNLQEVHLLGCKWLVEIRGLEDLGSLCSLSVVECNSLGRLSDLWKLRKLRKLRVGECPKLRSLEDINHLKSLRKLWIHDCRSLESLANTSNLDLECSTVERCERLADRDRNSYCRCHNNRDSALAERDHTGYF</sequence>
<evidence type="ECO:0000256" key="3">
    <source>
        <dbReference type="SAM" id="Phobius"/>
    </source>
</evidence>
<feature type="domain" description="Disease resistance R13L4/SHOC-2-like LRR" evidence="4">
    <location>
        <begin position="130"/>
        <end position="195"/>
    </location>
</feature>
<dbReference type="PANTHER" id="PTHR16083">
    <property type="entry name" value="LEUCINE RICH REPEAT CONTAINING PROTEIN"/>
    <property type="match status" value="1"/>
</dbReference>
<dbReference type="PANTHER" id="PTHR16083:SF52">
    <property type="entry name" value="TMV RESISTANCE PROTEIN N-LIKE"/>
    <property type="match status" value="1"/>
</dbReference>
<dbReference type="Gene3D" id="3.80.10.10">
    <property type="entry name" value="Ribonuclease Inhibitor"/>
    <property type="match status" value="3"/>
</dbReference>
<reference evidence="6" key="1">
    <citation type="submission" date="2025-08" db="UniProtKB">
        <authorList>
            <consortium name="RefSeq"/>
        </authorList>
    </citation>
    <scope>IDENTIFICATION</scope>
    <source>
        <tissue evidence="6">Leaf</tissue>
    </source>
</reference>
<gene>
    <name evidence="6" type="primary">LOC125315378</name>
</gene>
<dbReference type="InterPro" id="IPR003591">
    <property type="entry name" value="Leu-rich_rpt_typical-subtyp"/>
</dbReference>
<name>A0ABM3HH76_9MYRT</name>
<dbReference type="RefSeq" id="XP_048135961.1">
    <property type="nucleotide sequence ID" value="XM_048280004.1"/>
</dbReference>
<keyword evidence="2" id="KW-0677">Repeat</keyword>
<evidence type="ECO:0000259" key="4">
    <source>
        <dbReference type="Pfam" id="PF23598"/>
    </source>
</evidence>
<evidence type="ECO:0000313" key="5">
    <source>
        <dbReference type="Proteomes" id="UP000827889"/>
    </source>
</evidence>
<keyword evidence="3" id="KW-0472">Membrane</keyword>
<evidence type="ECO:0000256" key="2">
    <source>
        <dbReference type="ARBA" id="ARBA00022737"/>
    </source>
</evidence>
<feature type="transmembrane region" description="Helical" evidence="3">
    <location>
        <begin position="15"/>
        <end position="38"/>
    </location>
</feature>
<evidence type="ECO:0000313" key="6">
    <source>
        <dbReference type="RefSeq" id="XP_048135961.1"/>
    </source>
</evidence>
<dbReference type="SMART" id="SM00369">
    <property type="entry name" value="LRR_TYP"/>
    <property type="match status" value="4"/>
</dbReference>
<keyword evidence="1" id="KW-0433">Leucine-rich repeat</keyword>
<keyword evidence="3" id="KW-0812">Transmembrane</keyword>
<dbReference type="Pfam" id="PF23598">
    <property type="entry name" value="LRR_14"/>
    <property type="match status" value="1"/>
</dbReference>